<reference evidence="2 3" key="1">
    <citation type="journal article" date="2016" name="Nat. Commun.">
        <title>Thousands of microbial genomes shed light on interconnected biogeochemical processes in an aquifer system.</title>
        <authorList>
            <person name="Anantharaman K."/>
            <person name="Brown C.T."/>
            <person name="Hug L.A."/>
            <person name="Sharon I."/>
            <person name="Castelle C.J."/>
            <person name="Probst A.J."/>
            <person name="Thomas B.C."/>
            <person name="Singh A."/>
            <person name="Wilkins M.J."/>
            <person name="Karaoz U."/>
            <person name="Brodie E.L."/>
            <person name="Williams K.H."/>
            <person name="Hubbard S.S."/>
            <person name="Banfield J.F."/>
        </authorList>
    </citation>
    <scope>NUCLEOTIDE SEQUENCE [LARGE SCALE GENOMIC DNA]</scope>
</reference>
<accession>A0A1G2HRL8</accession>
<dbReference type="PANTHER" id="PTHR43236">
    <property type="entry name" value="ANTITOXIN HIGA1"/>
    <property type="match status" value="1"/>
</dbReference>
<dbReference type="Proteomes" id="UP000176855">
    <property type="component" value="Unassembled WGS sequence"/>
</dbReference>
<proteinExistence type="predicted"/>
<sequence>MIIKNKFYHTKTIERKANELLTAYYGFEPAKIKLPVAIDKILEIHLNLNVLWENFKDDKILAALVPQEKMVALNEILTSDTGKGRENFTKAHEIGHWILHVDQTNSDANPLPGFSKPYEKICRSSLQDWDEKNADKFASYLLMPEELMRASMKNEKISNWEDIRKMAEKFGVSSTAMRIRLENLNFVYISEEGSFFKSKAEFVGQGTLM</sequence>
<feature type="domain" description="IrrE N-terminal-like" evidence="1">
    <location>
        <begin position="79"/>
        <end position="181"/>
    </location>
</feature>
<dbReference type="InterPro" id="IPR010359">
    <property type="entry name" value="IrrE_HExxH"/>
</dbReference>
<dbReference type="Gene3D" id="1.10.10.2910">
    <property type="match status" value="1"/>
</dbReference>
<evidence type="ECO:0000259" key="1">
    <source>
        <dbReference type="Pfam" id="PF06114"/>
    </source>
</evidence>
<protein>
    <recommendedName>
        <fullName evidence="1">IrrE N-terminal-like domain-containing protein</fullName>
    </recommendedName>
</protein>
<gene>
    <name evidence="2" type="ORF">A2730_02470</name>
</gene>
<dbReference type="InterPro" id="IPR052345">
    <property type="entry name" value="Rad_response_metalloprotease"/>
</dbReference>
<organism evidence="2 3">
    <name type="scientific">Candidatus Staskawiczbacteria bacterium RIFCSPHIGHO2_01_FULL_39_25</name>
    <dbReference type="NCBI Taxonomy" id="1802202"/>
    <lineage>
        <taxon>Bacteria</taxon>
        <taxon>Candidatus Staskawicziibacteriota</taxon>
    </lineage>
</organism>
<dbReference type="STRING" id="1802202.A2730_02470"/>
<dbReference type="AlphaFoldDB" id="A0A1G2HRL8"/>
<name>A0A1G2HRL8_9BACT</name>
<comment type="caution">
    <text evidence="2">The sequence shown here is derived from an EMBL/GenBank/DDBJ whole genome shotgun (WGS) entry which is preliminary data.</text>
</comment>
<evidence type="ECO:0000313" key="3">
    <source>
        <dbReference type="Proteomes" id="UP000176855"/>
    </source>
</evidence>
<dbReference type="EMBL" id="MHOO01000004">
    <property type="protein sequence ID" value="OGZ64538.1"/>
    <property type="molecule type" value="Genomic_DNA"/>
</dbReference>
<dbReference type="Pfam" id="PF06114">
    <property type="entry name" value="Peptidase_M78"/>
    <property type="match status" value="1"/>
</dbReference>
<dbReference type="PANTHER" id="PTHR43236:SF1">
    <property type="entry name" value="BLL7220 PROTEIN"/>
    <property type="match status" value="1"/>
</dbReference>
<evidence type="ECO:0000313" key="2">
    <source>
        <dbReference type="EMBL" id="OGZ64538.1"/>
    </source>
</evidence>